<evidence type="ECO:0000256" key="1">
    <source>
        <dbReference type="SAM" id="MobiDB-lite"/>
    </source>
</evidence>
<organism evidence="2">
    <name type="scientific">Brachypodium distachyon</name>
    <name type="common">Purple false brome</name>
    <name type="synonym">Trachynia distachya</name>
    <dbReference type="NCBI Taxonomy" id="15368"/>
    <lineage>
        <taxon>Eukaryota</taxon>
        <taxon>Viridiplantae</taxon>
        <taxon>Streptophyta</taxon>
        <taxon>Embryophyta</taxon>
        <taxon>Tracheophyta</taxon>
        <taxon>Spermatophyta</taxon>
        <taxon>Magnoliopsida</taxon>
        <taxon>Liliopsida</taxon>
        <taxon>Poales</taxon>
        <taxon>Poaceae</taxon>
        <taxon>BOP clade</taxon>
        <taxon>Pooideae</taxon>
        <taxon>Stipodae</taxon>
        <taxon>Brachypodieae</taxon>
        <taxon>Brachypodium</taxon>
    </lineage>
</organism>
<feature type="compositionally biased region" description="Basic and acidic residues" evidence="1">
    <location>
        <begin position="10"/>
        <end position="34"/>
    </location>
</feature>
<accession>A0A2K2D5H8</accession>
<reference evidence="3" key="3">
    <citation type="submission" date="2018-08" db="UniProtKB">
        <authorList>
            <consortium name="EnsemblPlants"/>
        </authorList>
    </citation>
    <scope>IDENTIFICATION</scope>
    <source>
        <strain evidence="3">cv. Bd21</strain>
    </source>
</reference>
<sequence>MAASSSQGEAKSRSSDKKITIPRRSIDRDEDHPHSTTYPGRRPFIITRWRNGGQDFPREVLPDYNQARPLVQLTMKPAPQIAPESSMGMGITSVWDVSAPSTRIVVPRSVVAFFGQARHAPRRIA</sequence>
<evidence type="ECO:0000313" key="3">
    <source>
        <dbReference type="EnsemblPlants" id="PNT69540"/>
    </source>
</evidence>
<dbReference type="Proteomes" id="UP000008810">
    <property type="component" value="Chromosome 3"/>
</dbReference>
<proteinExistence type="predicted"/>
<dbReference type="Gramene" id="PNT69540">
    <property type="protein sequence ID" value="PNT69540"/>
    <property type="gene ID" value="BRADI_3g57342v3"/>
</dbReference>
<gene>
    <name evidence="2" type="ORF">BRADI_3g57342v3</name>
</gene>
<name>A0A2K2D5H8_BRADI</name>
<feature type="region of interest" description="Disordered" evidence="1">
    <location>
        <begin position="1"/>
        <end position="42"/>
    </location>
</feature>
<evidence type="ECO:0000313" key="2">
    <source>
        <dbReference type="EMBL" id="PNT69540.1"/>
    </source>
</evidence>
<dbReference type="EnsemblPlants" id="PNT69540">
    <property type="protein sequence ID" value="PNT69540"/>
    <property type="gene ID" value="BRADI_3g57342v3"/>
</dbReference>
<reference evidence="2 3" key="1">
    <citation type="journal article" date="2010" name="Nature">
        <title>Genome sequencing and analysis of the model grass Brachypodium distachyon.</title>
        <authorList>
            <consortium name="International Brachypodium Initiative"/>
        </authorList>
    </citation>
    <scope>NUCLEOTIDE SEQUENCE [LARGE SCALE GENOMIC DNA]</scope>
    <source>
        <strain evidence="2 3">Bd21</strain>
    </source>
</reference>
<dbReference type="InParanoid" id="A0A2K2D5H8"/>
<dbReference type="AlphaFoldDB" id="A0A2K2D5H8"/>
<evidence type="ECO:0000313" key="4">
    <source>
        <dbReference type="Proteomes" id="UP000008810"/>
    </source>
</evidence>
<protein>
    <submittedName>
        <fullName evidence="2 3">Uncharacterized protein</fullName>
    </submittedName>
</protein>
<keyword evidence="4" id="KW-1185">Reference proteome</keyword>
<reference evidence="2" key="2">
    <citation type="submission" date="2017-06" db="EMBL/GenBank/DDBJ databases">
        <title>WGS assembly of Brachypodium distachyon.</title>
        <authorList>
            <consortium name="The International Brachypodium Initiative"/>
            <person name="Lucas S."/>
            <person name="Harmon-Smith M."/>
            <person name="Lail K."/>
            <person name="Tice H."/>
            <person name="Grimwood J."/>
            <person name="Bruce D."/>
            <person name="Barry K."/>
            <person name="Shu S."/>
            <person name="Lindquist E."/>
            <person name="Wang M."/>
            <person name="Pitluck S."/>
            <person name="Vogel J.P."/>
            <person name="Garvin D.F."/>
            <person name="Mockler T.C."/>
            <person name="Schmutz J."/>
            <person name="Rokhsar D."/>
            <person name="Bevan M.W."/>
        </authorList>
    </citation>
    <scope>NUCLEOTIDE SEQUENCE</scope>
    <source>
        <strain evidence="2">Bd21</strain>
    </source>
</reference>
<dbReference type="EMBL" id="CM000882">
    <property type="protein sequence ID" value="PNT69540.1"/>
    <property type="molecule type" value="Genomic_DNA"/>
</dbReference>